<name>A0AAD7KZU7_QUISA</name>
<dbReference type="PANTHER" id="PTHR11206">
    <property type="entry name" value="MULTIDRUG RESISTANCE PROTEIN"/>
    <property type="match status" value="1"/>
</dbReference>
<dbReference type="InterPro" id="IPR002528">
    <property type="entry name" value="MATE_fam"/>
</dbReference>
<keyword evidence="4 6" id="KW-1133">Transmembrane helix</keyword>
<protein>
    <recommendedName>
        <fullName evidence="6">Protein DETOXIFICATION</fullName>
    </recommendedName>
    <alternativeName>
        <fullName evidence="6">Multidrug and toxic compound extrusion protein</fullName>
    </alternativeName>
</protein>
<feature type="transmembrane region" description="Helical" evidence="6">
    <location>
        <begin position="92"/>
        <end position="112"/>
    </location>
</feature>
<feature type="transmembrane region" description="Helical" evidence="6">
    <location>
        <begin position="451"/>
        <end position="470"/>
    </location>
</feature>
<evidence type="ECO:0000256" key="3">
    <source>
        <dbReference type="ARBA" id="ARBA00022692"/>
    </source>
</evidence>
<evidence type="ECO:0000313" key="8">
    <source>
        <dbReference type="EMBL" id="KAJ7948668.1"/>
    </source>
</evidence>
<accession>A0AAD7KZU7</accession>
<feature type="transmembrane region" description="Helical" evidence="6">
    <location>
        <begin position="389"/>
        <end position="409"/>
    </location>
</feature>
<dbReference type="GO" id="GO:0015297">
    <property type="term" value="F:antiporter activity"/>
    <property type="evidence" value="ECO:0007669"/>
    <property type="project" value="InterPro"/>
</dbReference>
<organism evidence="8 9">
    <name type="scientific">Quillaja saponaria</name>
    <name type="common">Soap bark tree</name>
    <dbReference type="NCBI Taxonomy" id="32244"/>
    <lineage>
        <taxon>Eukaryota</taxon>
        <taxon>Viridiplantae</taxon>
        <taxon>Streptophyta</taxon>
        <taxon>Embryophyta</taxon>
        <taxon>Tracheophyta</taxon>
        <taxon>Spermatophyta</taxon>
        <taxon>Magnoliopsida</taxon>
        <taxon>eudicotyledons</taxon>
        <taxon>Gunneridae</taxon>
        <taxon>Pentapetalae</taxon>
        <taxon>rosids</taxon>
        <taxon>fabids</taxon>
        <taxon>Fabales</taxon>
        <taxon>Quillajaceae</taxon>
        <taxon>Quillaja</taxon>
    </lineage>
</organism>
<feature type="transmembrane region" description="Helical" evidence="6">
    <location>
        <begin position="271"/>
        <end position="296"/>
    </location>
</feature>
<comment type="subcellular location">
    <subcellularLocation>
        <location evidence="1">Membrane</location>
        <topology evidence="1">Multi-pass membrane protein</topology>
    </subcellularLocation>
</comment>
<feature type="transmembrane region" description="Helical" evidence="6">
    <location>
        <begin position="308"/>
        <end position="328"/>
    </location>
</feature>
<dbReference type="AlphaFoldDB" id="A0AAD7KZU7"/>
<feature type="transmembrane region" description="Helical" evidence="6">
    <location>
        <begin position="49"/>
        <end position="72"/>
    </location>
</feature>
<dbReference type="GO" id="GO:1990961">
    <property type="term" value="P:xenobiotic detoxification by transmembrane export across the plasma membrane"/>
    <property type="evidence" value="ECO:0007669"/>
    <property type="project" value="InterPro"/>
</dbReference>
<dbReference type="GO" id="GO:0042910">
    <property type="term" value="F:xenobiotic transmembrane transporter activity"/>
    <property type="evidence" value="ECO:0007669"/>
    <property type="project" value="InterPro"/>
</dbReference>
<keyword evidence="5 6" id="KW-0472">Membrane</keyword>
<feature type="transmembrane region" description="Helical" evidence="6">
    <location>
        <begin position="421"/>
        <end position="445"/>
    </location>
</feature>
<feature type="transmembrane region" description="Helical" evidence="6">
    <location>
        <begin position="349"/>
        <end position="369"/>
    </location>
</feature>
<evidence type="ECO:0000256" key="5">
    <source>
        <dbReference type="ARBA" id="ARBA00023136"/>
    </source>
</evidence>
<feature type="compositionally biased region" description="Polar residues" evidence="7">
    <location>
        <begin position="1"/>
        <end position="18"/>
    </location>
</feature>
<feature type="transmembrane region" description="Helical" evidence="6">
    <location>
        <begin position="230"/>
        <end position="250"/>
    </location>
</feature>
<feature type="transmembrane region" description="Helical" evidence="6">
    <location>
        <begin position="124"/>
        <end position="148"/>
    </location>
</feature>
<dbReference type="GO" id="GO:0016020">
    <property type="term" value="C:membrane"/>
    <property type="evidence" value="ECO:0007669"/>
    <property type="project" value="UniProtKB-SubCell"/>
</dbReference>
<dbReference type="KEGG" id="qsa:O6P43_029116"/>
<evidence type="ECO:0000256" key="2">
    <source>
        <dbReference type="ARBA" id="ARBA00010199"/>
    </source>
</evidence>
<comment type="similarity">
    <text evidence="2 6">Belongs to the multi antimicrobial extrusion (MATE) (TC 2.A.66.1) family.</text>
</comment>
<feature type="transmembrane region" description="Helical" evidence="6">
    <location>
        <begin position="168"/>
        <end position="187"/>
    </location>
</feature>
<dbReference type="InterPro" id="IPR045069">
    <property type="entry name" value="MATE_euk"/>
</dbReference>
<keyword evidence="9" id="KW-1185">Reference proteome</keyword>
<gene>
    <name evidence="8" type="ORF">O6P43_029116</name>
</gene>
<proteinExistence type="inferred from homology"/>
<feature type="transmembrane region" description="Helical" evidence="6">
    <location>
        <begin position="199"/>
        <end position="218"/>
    </location>
</feature>
<reference evidence="8" key="1">
    <citation type="journal article" date="2023" name="Science">
        <title>Elucidation of the pathway for biosynthesis of saponin adjuvants from the soapbark tree.</title>
        <authorList>
            <person name="Reed J."/>
            <person name="Orme A."/>
            <person name="El-Demerdash A."/>
            <person name="Owen C."/>
            <person name="Martin L.B.B."/>
            <person name="Misra R.C."/>
            <person name="Kikuchi S."/>
            <person name="Rejzek M."/>
            <person name="Martin A.C."/>
            <person name="Harkess A."/>
            <person name="Leebens-Mack J."/>
            <person name="Louveau T."/>
            <person name="Stephenson M.J."/>
            <person name="Osbourn A."/>
        </authorList>
    </citation>
    <scope>NUCLEOTIDE SEQUENCE</scope>
    <source>
        <strain evidence="8">S10</strain>
    </source>
</reference>
<feature type="region of interest" description="Disordered" evidence="7">
    <location>
        <begin position="1"/>
        <end position="27"/>
    </location>
</feature>
<evidence type="ECO:0000313" key="9">
    <source>
        <dbReference type="Proteomes" id="UP001163823"/>
    </source>
</evidence>
<sequence>MSRSTSIEGNGTTQNSAPLSVEGDYGSEEARKEKSKWWKKVLDMEEAKIQIFLSIPMILTIVFYYLITLISVMFAGHLGKLQLAGATLANSWATASGFLFLAGLSGALETLCGQGFGAKECRLLGIYLQASCIISFIFSIIISIIWFYTEPILVLLHQGHDISKEAALFMKFLIPGQFAVGFLHNIMRFLQTQSIVGPVVLLSAVPLILHVGIAYALVHWTDLGFKGAPLATSISLWISVLLLVLYIIFAKKFKQTWQGFSLESFSYIHKIMKLALPSAAMVCLEGWAFEILVFLAGLMPDSETSTSLIAICINTESIAYMISFGLSASASTRVSNELGAGNSKQAKNASAVAFKLSILLALLLILPLGFGHKIWAGLFSDSSIIKNKFAAMVPLLAISITADTIQCVLSGVARGCGWQHMAVYVNLANFYLIGVPVACLLGFKFKLHAKGLWIGFICGLSCQAVTLLLITKFAKWRKINIVEEDKEKQVDV</sequence>
<keyword evidence="3 6" id="KW-0812">Transmembrane</keyword>
<dbReference type="Pfam" id="PF01554">
    <property type="entry name" value="MatE"/>
    <property type="match status" value="2"/>
</dbReference>
<dbReference type="Proteomes" id="UP001163823">
    <property type="component" value="Chromosome 12"/>
</dbReference>
<dbReference type="NCBIfam" id="TIGR00797">
    <property type="entry name" value="matE"/>
    <property type="match status" value="1"/>
</dbReference>
<evidence type="ECO:0000256" key="4">
    <source>
        <dbReference type="ARBA" id="ARBA00022989"/>
    </source>
</evidence>
<comment type="caution">
    <text evidence="8">The sequence shown here is derived from an EMBL/GenBank/DDBJ whole genome shotgun (WGS) entry which is preliminary data.</text>
</comment>
<dbReference type="EMBL" id="JARAOO010000012">
    <property type="protein sequence ID" value="KAJ7948668.1"/>
    <property type="molecule type" value="Genomic_DNA"/>
</dbReference>
<evidence type="ECO:0000256" key="1">
    <source>
        <dbReference type="ARBA" id="ARBA00004141"/>
    </source>
</evidence>
<evidence type="ECO:0000256" key="7">
    <source>
        <dbReference type="SAM" id="MobiDB-lite"/>
    </source>
</evidence>
<evidence type="ECO:0000256" key="6">
    <source>
        <dbReference type="RuleBase" id="RU004914"/>
    </source>
</evidence>
<dbReference type="CDD" id="cd13132">
    <property type="entry name" value="MATE_eukaryotic"/>
    <property type="match status" value="1"/>
</dbReference>